<gene>
    <name evidence="2" type="ORF">WS71_09875</name>
</gene>
<reference evidence="2 3" key="1">
    <citation type="submission" date="2015-12" db="EMBL/GenBank/DDBJ databases">
        <title>Diversity of Burkholderia near neighbor genomes.</title>
        <authorList>
            <person name="Sahl J."/>
            <person name="Wagner D."/>
            <person name="Keim P."/>
        </authorList>
    </citation>
    <scope>NUCLEOTIDE SEQUENCE [LARGE SCALE GENOMIC DNA]</scope>
    <source>
        <strain evidence="2 3">BDU8</strain>
    </source>
</reference>
<evidence type="ECO:0000313" key="2">
    <source>
        <dbReference type="EMBL" id="AOJ07585.1"/>
    </source>
</evidence>
<feature type="domain" description="Peptidase S74" evidence="1">
    <location>
        <begin position="339"/>
        <end position="472"/>
    </location>
</feature>
<evidence type="ECO:0000259" key="1">
    <source>
        <dbReference type="PROSITE" id="PS51688"/>
    </source>
</evidence>
<protein>
    <recommendedName>
        <fullName evidence="1">Peptidase S74 domain-containing protein</fullName>
    </recommendedName>
</protein>
<evidence type="ECO:0000313" key="3">
    <source>
        <dbReference type="Proteomes" id="UP000067711"/>
    </source>
</evidence>
<dbReference type="InterPro" id="IPR030392">
    <property type="entry name" value="S74_ICA"/>
</dbReference>
<sequence>MSGLQKIKLGTPPGGRDGDDNRVAHLKTNENFDVVGSSTPLGIAILNDSADLTPDDVGKRFGLYMPDESKAIGLPLASSVRAGACIHLFCVQHKVSIKFKAGDLSQLGAMNAGDWVTYVADGAKIWHAAARGRMLWDEVVGGKLTVGGDLSAAIQNDEGHLVLGKMPGYFYGSSGSVGWWSPDKGSFQYVFNDRSFSVDGNSVPTVAKGHTLQFDWSNVTPGQLGATVDKTYIGYLWHSRNLAQPMTLDTPQTISGAKIFSATSQFSGLANFSGPYGGTYATSQINISSGVLAGIGFNSNGIGGTFRLVPGSGSGMFQALNYDASAFIGITCSTVQQTSDVALKTGVRPISGVLEKLRDKRVVRYRLKIPTAEGGGAGAEHIGVIAQEWQDDFPELVSETGVDIDGDGDFIAHQYDEETGEEIFGENGPPQCRKALGFNYANASAVAIEAVIELDRALTAALDRIAVLERKAAERVAALEASK</sequence>
<dbReference type="PROSITE" id="PS51688">
    <property type="entry name" value="ICA"/>
    <property type="match status" value="1"/>
</dbReference>
<dbReference type="Proteomes" id="UP000067711">
    <property type="component" value="Chromosome 2"/>
</dbReference>
<dbReference type="Pfam" id="PF13884">
    <property type="entry name" value="Peptidase_S74"/>
    <property type="match status" value="1"/>
</dbReference>
<dbReference type="EMBL" id="CP013388">
    <property type="protein sequence ID" value="AOJ07585.1"/>
    <property type="molecule type" value="Genomic_DNA"/>
</dbReference>
<dbReference type="AlphaFoldDB" id="A0A1B4FV63"/>
<name>A0A1B4FV63_9BURK</name>
<organism evidence="2 3">
    <name type="scientific">Burkholderia mayonis</name>
    <dbReference type="NCBI Taxonomy" id="1385591"/>
    <lineage>
        <taxon>Bacteria</taxon>
        <taxon>Pseudomonadati</taxon>
        <taxon>Pseudomonadota</taxon>
        <taxon>Betaproteobacteria</taxon>
        <taxon>Burkholderiales</taxon>
        <taxon>Burkholderiaceae</taxon>
        <taxon>Burkholderia</taxon>
        <taxon>pseudomallei group</taxon>
    </lineage>
</organism>
<accession>A0A1B4FV63</accession>
<proteinExistence type="predicted"/>
<dbReference type="RefSeq" id="WP_066484238.1">
    <property type="nucleotide sequence ID" value="NZ_CP013388.1"/>
</dbReference>